<dbReference type="EMBL" id="JAENHP010000001">
    <property type="protein sequence ID" value="MBM2614181.1"/>
    <property type="molecule type" value="Genomic_DNA"/>
</dbReference>
<sequence>MLTFEALNAKHGDSLIVRWGRGDATHVALIDGGPSGVWTGTLRPRLLALAGNGTSARLALVAVSHIDADHIDGVLRLLNEMRDAHDARLESPWRIDRLWHNAPEPGMPAAGARAGAAAAVSQSIKQGREVRDLAGLLGLAGNPPLGGVVTAGLRADVEGMSIVVVGPRPAELAAQWARWQRSDAQATAAAYSDANVFNQASIVLLLAYDGVTMLLTGDARGDHILAGLAEAGRLDGGRLHVTLMKVPHHGSSANVTPEFFEAVTADHYVVSANGTHGHPHPDVLDWIARSRRGESFTVHLTNPMPSFHRRDSDDGFGIRVRAADQPGVRVVLHDEGGPSA</sequence>
<accession>A0ABS2A4M1</accession>
<name>A0ABS2A4M1_9ACTN</name>
<dbReference type="RefSeq" id="WP_203374095.1">
    <property type="nucleotide sequence ID" value="NZ_JAENHP010000001.1"/>
</dbReference>
<dbReference type="Gene3D" id="3.60.15.10">
    <property type="entry name" value="Ribonuclease Z/Hydroxyacylglutathione hydrolase-like"/>
    <property type="match status" value="1"/>
</dbReference>
<dbReference type="PANTHER" id="PTHR30619:SF1">
    <property type="entry name" value="RECOMBINATION PROTEIN 2"/>
    <property type="match status" value="1"/>
</dbReference>
<dbReference type="InterPro" id="IPR052159">
    <property type="entry name" value="Competence_DNA_uptake"/>
</dbReference>
<keyword evidence="2" id="KW-1185">Reference proteome</keyword>
<dbReference type="SUPFAM" id="SSF56281">
    <property type="entry name" value="Metallo-hydrolase/oxidoreductase"/>
    <property type="match status" value="1"/>
</dbReference>
<evidence type="ECO:0000313" key="2">
    <source>
        <dbReference type="Proteomes" id="UP000632138"/>
    </source>
</evidence>
<evidence type="ECO:0000313" key="1">
    <source>
        <dbReference type="EMBL" id="MBM2614181.1"/>
    </source>
</evidence>
<evidence type="ECO:0008006" key="3">
    <source>
        <dbReference type="Google" id="ProtNLM"/>
    </source>
</evidence>
<protein>
    <recommendedName>
        <fullName evidence="3">MBL fold metallo-hydrolase</fullName>
    </recommendedName>
</protein>
<dbReference type="PANTHER" id="PTHR30619">
    <property type="entry name" value="DNA INTERNALIZATION/COMPETENCE PROTEIN COMEC/REC2"/>
    <property type="match status" value="1"/>
</dbReference>
<comment type="caution">
    <text evidence="1">The sequence shown here is derived from an EMBL/GenBank/DDBJ whole genome shotgun (WGS) entry which is preliminary data.</text>
</comment>
<gene>
    <name evidence="1" type="ORF">JIG36_01250</name>
</gene>
<dbReference type="InterPro" id="IPR036866">
    <property type="entry name" value="RibonucZ/Hydroxyglut_hydro"/>
</dbReference>
<reference evidence="1 2" key="1">
    <citation type="submission" date="2021-01" db="EMBL/GenBank/DDBJ databases">
        <title>Actinoplanes sp. nov. LDG1-06 isolated from lichen.</title>
        <authorList>
            <person name="Saeng-In P."/>
            <person name="Phongsopitanun W."/>
            <person name="Kanchanasin P."/>
            <person name="Yuki M."/>
            <person name="Kudo T."/>
            <person name="Ohkuma M."/>
            <person name="Tanasupawat S."/>
        </authorList>
    </citation>
    <scope>NUCLEOTIDE SEQUENCE [LARGE SCALE GENOMIC DNA]</scope>
    <source>
        <strain evidence="1 2">LDG1-06</strain>
    </source>
</reference>
<proteinExistence type="predicted"/>
<organism evidence="1 2">
    <name type="scientific">Paractinoplanes ovalisporus</name>
    <dbReference type="NCBI Taxonomy" id="2810368"/>
    <lineage>
        <taxon>Bacteria</taxon>
        <taxon>Bacillati</taxon>
        <taxon>Actinomycetota</taxon>
        <taxon>Actinomycetes</taxon>
        <taxon>Micromonosporales</taxon>
        <taxon>Micromonosporaceae</taxon>
        <taxon>Paractinoplanes</taxon>
    </lineage>
</organism>
<dbReference type="Proteomes" id="UP000632138">
    <property type="component" value="Unassembled WGS sequence"/>
</dbReference>